<gene>
    <name evidence="1" type="ORF">NK662_04655</name>
</gene>
<reference evidence="1" key="1">
    <citation type="submission" date="2022-07" db="EMBL/GenBank/DDBJ databases">
        <authorList>
            <person name="Li W.-J."/>
            <person name="Deng Q.-Q."/>
        </authorList>
    </citation>
    <scope>NUCLEOTIDE SEQUENCE</scope>
    <source>
        <strain evidence="1">SYSU M60031</strain>
    </source>
</reference>
<evidence type="ECO:0000313" key="1">
    <source>
        <dbReference type="EMBL" id="MCP8967828.1"/>
    </source>
</evidence>
<proteinExistence type="predicted"/>
<organism evidence="1 2">
    <name type="scientific">Ectobacillus ponti</name>
    <dbReference type="NCBI Taxonomy" id="2961894"/>
    <lineage>
        <taxon>Bacteria</taxon>
        <taxon>Bacillati</taxon>
        <taxon>Bacillota</taxon>
        <taxon>Bacilli</taxon>
        <taxon>Bacillales</taxon>
        <taxon>Bacillaceae</taxon>
        <taxon>Ectobacillus</taxon>
    </lineage>
</organism>
<sequence>MNRRLFQVTFTLKENNLQQVVAARNQEEVLAFVEQMMRANPDGHLRIGGVSISIPSIQYIKVHALRESLMQH</sequence>
<dbReference type="RefSeq" id="WP_254757742.1">
    <property type="nucleotide sequence ID" value="NZ_JANCLT010000002.1"/>
</dbReference>
<dbReference type="EMBL" id="JANCLT010000002">
    <property type="protein sequence ID" value="MCP8967828.1"/>
    <property type="molecule type" value="Genomic_DNA"/>
</dbReference>
<evidence type="ECO:0000313" key="2">
    <source>
        <dbReference type="Proteomes" id="UP001156102"/>
    </source>
</evidence>
<protein>
    <submittedName>
        <fullName evidence="1">Uncharacterized protein</fullName>
    </submittedName>
</protein>
<dbReference type="Proteomes" id="UP001156102">
    <property type="component" value="Unassembled WGS sequence"/>
</dbReference>
<comment type="caution">
    <text evidence="1">The sequence shown here is derived from an EMBL/GenBank/DDBJ whole genome shotgun (WGS) entry which is preliminary data.</text>
</comment>
<accession>A0AA42BRX7</accession>
<dbReference type="AlphaFoldDB" id="A0AA42BRX7"/>
<name>A0AA42BRX7_9BACI</name>
<keyword evidence="2" id="KW-1185">Reference proteome</keyword>